<dbReference type="CTD" id="20208006"/>
<proteinExistence type="predicted"/>
<dbReference type="PANTHER" id="PTHR46114:SF1">
    <property type="entry name" value="ZAD DOMAIN-CONTAINING PROTEIN"/>
    <property type="match status" value="1"/>
</dbReference>
<dbReference type="InParanoid" id="T1FGQ7"/>
<reference evidence="3" key="1">
    <citation type="submission" date="2012-12" db="EMBL/GenBank/DDBJ databases">
        <authorList>
            <person name="Hellsten U."/>
            <person name="Grimwood J."/>
            <person name="Chapman J.A."/>
            <person name="Shapiro H."/>
            <person name="Aerts A."/>
            <person name="Otillar R.P."/>
            <person name="Terry A.Y."/>
            <person name="Boore J.L."/>
            <person name="Simakov O."/>
            <person name="Marletaz F."/>
            <person name="Cho S.-J."/>
            <person name="Edsinger-Gonzales E."/>
            <person name="Havlak P."/>
            <person name="Kuo D.-H."/>
            <person name="Larsson T."/>
            <person name="Lv J."/>
            <person name="Arendt D."/>
            <person name="Savage R."/>
            <person name="Osoegawa K."/>
            <person name="de Jong P."/>
            <person name="Lindberg D.R."/>
            <person name="Seaver E.C."/>
            <person name="Weisblat D.A."/>
            <person name="Putnam N.H."/>
            <person name="Grigoriev I.V."/>
            <person name="Rokhsar D.S."/>
        </authorList>
    </citation>
    <scope>NUCLEOTIDE SEQUENCE</scope>
</reference>
<dbReference type="AlphaFoldDB" id="T1FGQ7"/>
<dbReference type="GeneID" id="20208006"/>
<evidence type="ECO:0000313" key="3">
    <source>
        <dbReference type="Proteomes" id="UP000015101"/>
    </source>
</evidence>
<name>T1FGQ7_HELRO</name>
<gene>
    <name evidence="2" type="primary">20208006</name>
    <name evidence="1" type="ORF">HELRODRAFT_181207</name>
</gene>
<accession>T1FGQ7</accession>
<dbReference type="RefSeq" id="XP_009028706.1">
    <property type="nucleotide sequence ID" value="XM_009030458.1"/>
</dbReference>
<dbReference type="EnsemblMetazoa" id="HelroT181207">
    <property type="protein sequence ID" value="HelroP181207"/>
    <property type="gene ID" value="HelroG181207"/>
</dbReference>
<evidence type="ECO:0000313" key="2">
    <source>
        <dbReference type="EnsemblMetazoa" id="HelroP181207"/>
    </source>
</evidence>
<protein>
    <submittedName>
        <fullName evidence="1 2">Uncharacterized protein</fullName>
    </submittedName>
</protein>
<dbReference type="EMBL" id="KB097628">
    <property type="protein sequence ID" value="ESN93262.1"/>
    <property type="molecule type" value="Genomic_DNA"/>
</dbReference>
<reference evidence="1 3" key="2">
    <citation type="journal article" date="2013" name="Nature">
        <title>Insights into bilaterian evolution from three spiralian genomes.</title>
        <authorList>
            <person name="Simakov O."/>
            <person name="Marletaz F."/>
            <person name="Cho S.J."/>
            <person name="Edsinger-Gonzales E."/>
            <person name="Havlak P."/>
            <person name="Hellsten U."/>
            <person name="Kuo D.H."/>
            <person name="Larsson T."/>
            <person name="Lv J."/>
            <person name="Arendt D."/>
            <person name="Savage R."/>
            <person name="Osoegawa K."/>
            <person name="de Jong P."/>
            <person name="Grimwood J."/>
            <person name="Chapman J.A."/>
            <person name="Shapiro H."/>
            <person name="Aerts A."/>
            <person name="Otillar R.P."/>
            <person name="Terry A.Y."/>
            <person name="Boore J.L."/>
            <person name="Grigoriev I.V."/>
            <person name="Lindberg D.R."/>
            <person name="Seaver E.C."/>
            <person name="Weisblat D.A."/>
            <person name="Putnam N.H."/>
            <person name="Rokhsar D.S."/>
        </authorList>
    </citation>
    <scope>NUCLEOTIDE SEQUENCE</scope>
</reference>
<organism evidence="2 3">
    <name type="scientific">Helobdella robusta</name>
    <name type="common">Californian leech</name>
    <dbReference type="NCBI Taxonomy" id="6412"/>
    <lineage>
        <taxon>Eukaryota</taxon>
        <taxon>Metazoa</taxon>
        <taxon>Spiralia</taxon>
        <taxon>Lophotrochozoa</taxon>
        <taxon>Annelida</taxon>
        <taxon>Clitellata</taxon>
        <taxon>Hirudinea</taxon>
        <taxon>Rhynchobdellida</taxon>
        <taxon>Glossiphoniidae</taxon>
        <taxon>Helobdella</taxon>
    </lineage>
</organism>
<dbReference type="OrthoDB" id="6147016at2759"/>
<dbReference type="EMBL" id="AMQM01007501">
    <property type="status" value="NOT_ANNOTATED_CDS"/>
    <property type="molecule type" value="Genomic_DNA"/>
</dbReference>
<sequence>MISDEHFEDILGSKRGWVAFKSLVSYFLENKKSANFVDIVQKCISAYKDLGCNMSLKIHLLDSHLDFFPENLGAVMTNTVNASTRIFQVWSHVIRIDGVQRCWQTIVGPFNVIYQLINTRENPQSRNFHHEHVKQIFT</sequence>
<dbReference type="PANTHER" id="PTHR46114">
    <property type="entry name" value="APPLE DOMAIN-CONTAINING PROTEIN"/>
    <property type="match status" value="1"/>
</dbReference>
<keyword evidence="3" id="KW-1185">Reference proteome</keyword>
<reference evidence="2" key="3">
    <citation type="submission" date="2015-06" db="UniProtKB">
        <authorList>
            <consortium name="EnsemblMetazoa"/>
        </authorList>
    </citation>
    <scope>IDENTIFICATION</scope>
</reference>
<dbReference type="Proteomes" id="UP000015101">
    <property type="component" value="Unassembled WGS sequence"/>
</dbReference>
<dbReference type="HOGENOM" id="CLU_1857461_0_0_1"/>
<dbReference type="KEGG" id="hro:HELRODRAFT_181207"/>
<evidence type="ECO:0000313" key="1">
    <source>
        <dbReference type="EMBL" id="ESN93262.1"/>
    </source>
</evidence>